<dbReference type="FunFam" id="3.30.54.20:FF:000002">
    <property type="entry name" value="Threonine--tRNA ligase"/>
    <property type="match status" value="1"/>
</dbReference>
<dbReference type="SUPFAM" id="SSF55681">
    <property type="entry name" value="Class II aaRS and biotin synthetases"/>
    <property type="match status" value="1"/>
</dbReference>
<comment type="subcellular location">
    <subcellularLocation>
        <location evidence="13">Cytoplasm</location>
    </subcellularLocation>
</comment>
<dbReference type="GO" id="GO:0004829">
    <property type="term" value="F:threonine-tRNA ligase activity"/>
    <property type="evidence" value="ECO:0007669"/>
    <property type="project" value="UniProtKB-UniRule"/>
</dbReference>
<keyword evidence="3 13" id="KW-0820">tRNA-binding</keyword>
<evidence type="ECO:0000256" key="3">
    <source>
        <dbReference type="ARBA" id="ARBA00022555"/>
    </source>
</evidence>
<dbReference type="InterPro" id="IPR002320">
    <property type="entry name" value="Thr-tRNA-ligase_IIa"/>
</dbReference>
<evidence type="ECO:0000313" key="15">
    <source>
        <dbReference type="EMBL" id="MCD1655393.1"/>
    </source>
</evidence>
<accession>A0AAE3JJD3</accession>
<dbReference type="InterPro" id="IPR006195">
    <property type="entry name" value="aa-tRNA-synth_II"/>
</dbReference>
<dbReference type="PROSITE" id="PS50862">
    <property type="entry name" value="AA_TRNA_LIGASE_II"/>
    <property type="match status" value="1"/>
</dbReference>
<comment type="catalytic activity">
    <reaction evidence="12 13">
        <text>tRNA(Thr) + L-threonine + ATP = L-threonyl-tRNA(Thr) + AMP + diphosphate + H(+)</text>
        <dbReference type="Rhea" id="RHEA:24624"/>
        <dbReference type="Rhea" id="RHEA-COMP:9670"/>
        <dbReference type="Rhea" id="RHEA-COMP:9704"/>
        <dbReference type="ChEBI" id="CHEBI:15378"/>
        <dbReference type="ChEBI" id="CHEBI:30616"/>
        <dbReference type="ChEBI" id="CHEBI:33019"/>
        <dbReference type="ChEBI" id="CHEBI:57926"/>
        <dbReference type="ChEBI" id="CHEBI:78442"/>
        <dbReference type="ChEBI" id="CHEBI:78534"/>
        <dbReference type="ChEBI" id="CHEBI:456215"/>
        <dbReference type="EC" id="6.1.1.3"/>
    </reaction>
</comment>
<keyword evidence="5 13" id="KW-0479">Metal-binding</keyword>
<keyword evidence="9 13" id="KW-0694">RNA-binding</keyword>
<dbReference type="Pfam" id="PF07973">
    <property type="entry name" value="tRNA_SAD"/>
    <property type="match status" value="1"/>
</dbReference>
<dbReference type="GO" id="GO:0006435">
    <property type="term" value="P:threonyl-tRNA aminoacylation"/>
    <property type="evidence" value="ECO:0007669"/>
    <property type="project" value="UniProtKB-UniRule"/>
</dbReference>
<evidence type="ECO:0000256" key="2">
    <source>
        <dbReference type="ARBA" id="ARBA00022490"/>
    </source>
</evidence>
<dbReference type="Pfam" id="PF00587">
    <property type="entry name" value="tRNA-synt_2b"/>
    <property type="match status" value="1"/>
</dbReference>
<keyword evidence="11 13" id="KW-0030">Aminoacyl-tRNA synthetase</keyword>
<dbReference type="Gene3D" id="3.30.930.10">
    <property type="entry name" value="Bira Bifunctional Protein, Domain 2"/>
    <property type="match status" value="1"/>
</dbReference>
<dbReference type="Gene3D" id="3.30.980.10">
    <property type="entry name" value="Threonyl-trna Synthetase, Chain A, domain 2"/>
    <property type="match status" value="1"/>
</dbReference>
<dbReference type="Pfam" id="PF03129">
    <property type="entry name" value="HGTP_anticodon"/>
    <property type="match status" value="1"/>
</dbReference>
<dbReference type="HAMAP" id="MF_00184">
    <property type="entry name" value="Thr_tRNA_synth"/>
    <property type="match status" value="1"/>
</dbReference>
<keyword evidence="4 13" id="KW-0436">Ligase</keyword>
<evidence type="ECO:0000256" key="8">
    <source>
        <dbReference type="ARBA" id="ARBA00022840"/>
    </source>
</evidence>
<keyword evidence="8 13" id="KW-0067">ATP-binding</keyword>
<dbReference type="EC" id="6.1.1.3" evidence="13"/>
<evidence type="ECO:0000256" key="10">
    <source>
        <dbReference type="ARBA" id="ARBA00022917"/>
    </source>
</evidence>
<dbReference type="GO" id="GO:0005524">
    <property type="term" value="F:ATP binding"/>
    <property type="evidence" value="ECO:0007669"/>
    <property type="project" value="UniProtKB-UniRule"/>
</dbReference>
<evidence type="ECO:0000256" key="5">
    <source>
        <dbReference type="ARBA" id="ARBA00022723"/>
    </source>
</evidence>
<dbReference type="FunFam" id="3.30.980.10:FF:000005">
    <property type="entry name" value="Threonyl-tRNA synthetase, mitochondrial"/>
    <property type="match status" value="1"/>
</dbReference>
<dbReference type="FunFam" id="3.30.930.10:FF:000002">
    <property type="entry name" value="Threonine--tRNA ligase"/>
    <property type="match status" value="1"/>
</dbReference>
<sequence length="585" mass="66728">MNATLPPKSERLDLVRHSTAHVMAEAVLTLFPGAKVAIGPSIDHGFYYDFQLPRAISPDDLPEIEREMRKLINAHSDFVRREVSRAEALELFKDEPFKTELIQDLPESEIISVYQSGAFLDLCRGPHVANTREINAQSFKLMKTAGAYWRGDEKRPMLTRIYGTAWEKPNDLKAYLDMLAEAEKRDHRKLARELDLLHIDDENPGEIFWHNDGWLVYLLVQNYVRTRIRADGYQEVNTPFVMPQSLWERSGHWAKYRENMFITESEKRLFALKPMNCPGHIEIFKQGIKSYRDLPLRIAEFGSCTRNEPSGSLHGIMRVRGFVQDDGHIFCTEEQIPSEVAKFCELLKSMYRDFGFDPDTILVKFSTRPEKRVGDDATWDRAEAALADACKKANLDYEVAPGEGAFYGPKLEFTLVDALGRQWQCGTIQVDYQLPSKERLNAEFIGEDNSKHTPVMLHRAALGSLERFIGILIENYAGAFPVWLAPRQVVVIPVAPGFDGYAVEVADRLSAAGIRVKADVDNDRMNAKIRKHQGFKIPYQLVVGQKEMDEKSVAVRFRSGEQKVMTLDSFVSYIEEKVSSRSIEL</sequence>
<evidence type="ECO:0000256" key="7">
    <source>
        <dbReference type="ARBA" id="ARBA00022833"/>
    </source>
</evidence>
<dbReference type="RefSeq" id="WP_230756497.1">
    <property type="nucleotide sequence ID" value="NZ_JAINWA010000003.1"/>
</dbReference>
<evidence type="ECO:0000259" key="14">
    <source>
        <dbReference type="PROSITE" id="PS50862"/>
    </source>
</evidence>
<comment type="subunit">
    <text evidence="13">Homodimer.</text>
</comment>
<dbReference type="SMART" id="SM00863">
    <property type="entry name" value="tRNA_SAD"/>
    <property type="match status" value="1"/>
</dbReference>
<evidence type="ECO:0000313" key="16">
    <source>
        <dbReference type="Proteomes" id="UP001198163"/>
    </source>
</evidence>
<protein>
    <recommendedName>
        <fullName evidence="13">Threonine--tRNA ligase</fullName>
        <ecNumber evidence="13">6.1.1.3</ecNumber>
    </recommendedName>
    <alternativeName>
        <fullName evidence="13">Threonyl-tRNA synthetase</fullName>
        <shortName evidence="13">ThrRS</shortName>
    </alternativeName>
</protein>
<comment type="cofactor">
    <cofactor evidence="13">
        <name>Zn(2+)</name>
        <dbReference type="ChEBI" id="CHEBI:29105"/>
    </cofactor>
    <text evidence="13">Binds 1 zinc ion per subunit.</text>
</comment>
<dbReference type="EMBL" id="JAINWA010000003">
    <property type="protein sequence ID" value="MCD1655393.1"/>
    <property type="molecule type" value="Genomic_DNA"/>
</dbReference>
<dbReference type="InterPro" id="IPR012947">
    <property type="entry name" value="tRNA_SAD"/>
</dbReference>
<comment type="caution">
    <text evidence="13">Lacks conserved residue(s) required for the propagation of feature annotation.</text>
</comment>
<dbReference type="InterPro" id="IPR004154">
    <property type="entry name" value="Anticodon-bd"/>
</dbReference>
<evidence type="ECO:0000256" key="11">
    <source>
        <dbReference type="ARBA" id="ARBA00023146"/>
    </source>
</evidence>
<dbReference type="NCBIfam" id="TIGR00418">
    <property type="entry name" value="thrS"/>
    <property type="match status" value="1"/>
</dbReference>
<keyword evidence="6 13" id="KW-0547">Nucleotide-binding</keyword>
<dbReference type="Proteomes" id="UP001198163">
    <property type="component" value="Unassembled WGS sequence"/>
</dbReference>
<evidence type="ECO:0000256" key="1">
    <source>
        <dbReference type="ARBA" id="ARBA00008226"/>
    </source>
</evidence>
<evidence type="ECO:0000256" key="4">
    <source>
        <dbReference type="ARBA" id="ARBA00022598"/>
    </source>
</evidence>
<dbReference type="CDD" id="cd00771">
    <property type="entry name" value="ThrRS_core"/>
    <property type="match status" value="1"/>
</dbReference>
<dbReference type="InterPro" id="IPR018163">
    <property type="entry name" value="Thr/Ala-tRNA-synth_IIc_edit"/>
</dbReference>
<dbReference type="GO" id="GO:0046872">
    <property type="term" value="F:metal ion binding"/>
    <property type="evidence" value="ECO:0007669"/>
    <property type="project" value="UniProtKB-KW"/>
</dbReference>
<dbReference type="SUPFAM" id="SSF55186">
    <property type="entry name" value="ThrRS/AlaRS common domain"/>
    <property type="match status" value="1"/>
</dbReference>
<dbReference type="PANTHER" id="PTHR11451">
    <property type="entry name" value="THREONINE-TRNA LIGASE"/>
    <property type="match status" value="1"/>
</dbReference>
<dbReference type="GO" id="GO:0005737">
    <property type="term" value="C:cytoplasm"/>
    <property type="evidence" value="ECO:0007669"/>
    <property type="project" value="UniProtKB-SubCell"/>
</dbReference>
<dbReference type="InterPro" id="IPR045864">
    <property type="entry name" value="aa-tRNA-synth_II/BPL/LPL"/>
</dbReference>
<keyword evidence="7 13" id="KW-0862">Zinc</keyword>
<feature type="binding site" evidence="13">
    <location>
        <position position="277"/>
    </location>
    <ligand>
        <name>Zn(2+)</name>
        <dbReference type="ChEBI" id="CHEBI:29105"/>
        <note>catalytic</note>
    </ligand>
</feature>
<dbReference type="AlphaFoldDB" id="A0AAE3JJD3"/>
<keyword evidence="2 13" id="KW-0963">Cytoplasm</keyword>
<keyword evidence="10 13" id="KW-0648">Protein biosynthesis</keyword>
<keyword evidence="16" id="KW-1185">Reference proteome</keyword>
<feature type="binding site" evidence="13">
    <location>
        <position position="458"/>
    </location>
    <ligand>
        <name>Zn(2+)</name>
        <dbReference type="ChEBI" id="CHEBI:29105"/>
        <note>catalytic</note>
    </ligand>
</feature>
<proteinExistence type="inferred from homology"/>
<dbReference type="InterPro" id="IPR002314">
    <property type="entry name" value="aa-tRNA-synt_IIb"/>
</dbReference>
<dbReference type="GO" id="GO:0000049">
    <property type="term" value="F:tRNA binding"/>
    <property type="evidence" value="ECO:0007669"/>
    <property type="project" value="UniProtKB-KW"/>
</dbReference>
<dbReference type="CDD" id="cd00860">
    <property type="entry name" value="ThrRS_anticodon"/>
    <property type="match status" value="1"/>
</dbReference>
<dbReference type="Gene3D" id="3.40.50.800">
    <property type="entry name" value="Anticodon-binding domain"/>
    <property type="match status" value="1"/>
</dbReference>
<gene>
    <name evidence="13 15" type="primary">thrS</name>
    <name evidence="15" type="ORF">K7J14_11875</name>
</gene>
<comment type="caution">
    <text evidence="15">The sequence shown here is derived from an EMBL/GenBank/DDBJ whole genome shotgun (WGS) entry which is preliminary data.</text>
</comment>
<dbReference type="SUPFAM" id="SSF52954">
    <property type="entry name" value="Class II aaRS ABD-related"/>
    <property type="match status" value="1"/>
</dbReference>
<organism evidence="15 16">
    <name type="scientific">Teretinema zuelzerae</name>
    <dbReference type="NCBI Taxonomy" id="156"/>
    <lineage>
        <taxon>Bacteria</taxon>
        <taxon>Pseudomonadati</taxon>
        <taxon>Spirochaetota</taxon>
        <taxon>Spirochaetia</taxon>
        <taxon>Spirochaetales</taxon>
        <taxon>Treponemataceae</taxon>
        <taxon>Teretinema</taxon>
    </lineage>
</organism>
<name>A0AAE3JJD3_9SPIR</name>
<reference evidence="15" key="1">
    <citation type="submission" date="2021-08" db="EMBL/GenBank/DDBJ databases">
        <title>Comparative analyses of Brucepasteria parasyntrophica and Teretinema zuelzerae.</title>
        <authorList>
            <person name="Song Y."/>
            <person name="Brune A."/>
        </authorList>
    </citation>
    <scope>NUCLEOTIDE SEQUENCE</scope>
    <source>
        <strain evidence="15">DSM 1903</strain>
    </source>
</reference>
<feature type="domain" description="Aminoacyl-transfer RNA synthetases class-II family profile" evidence="14">
    <location>
        <begin position="186"/>
        <end position="481"/>
    </location>
</feature>
<evidence type="ECO:0000256" key="12">
    <source>
        <dbReference type="ARBA" id="ARBA00049515"/>
    </source>
</evidence>
<dbReference type="PANTHER" id="PTHR11451:SF44">
    <property type="entry name" value="THREONINE--TRNA LIGASE, CHLOROPLASTIC_MITOCHONDRIAL 2"/>
    <property type="match status" value="1"/>
</dbReference>
<evidence type="ECO:0000256" key="6">
    <source>
        <dbReference type="ARBA" id="ARBA00022741"/>
    </source>
</evidence>
<dbReference type="InterPro" id="IPR047246">
    <property type="entry name" value="ThrRS_anticodon"/>
</dbReference>
<dbReference type="InterPro" id="IPR033728">
    <property type="entry name" value="ThrRS_core"/>
</dbReference>
<dbReference type="PRINTS" id="PR01047">
    <property type="entry name" value="TRNASYNTHTHR"/>
</dbReference>
<dbReference type="InterPro" id="IPR036621">
    <property type="entry name" value="Anticodon-bd_dom_sf"/>
</dbReference>
<dbReference type="FunFam" id="3.40.50.800:FF:000001">
    <property type="entry name" value="Threonine--tRNA ligase"/>
    <property type="match status" value="1"/>
</dbReference>
<evidence type="ECO:0000256" key="9">
    <source>
        <dbReference type="ARBA" id="ARBA00022884"/>
    </source>
</evidence>
<comment type="similarity">
    <text evidence="1 13">Belongs to the class-II aminoacyl-tRNA synthetase family.</text>
</comment>
<evidence type="ECO:0000256" key="13">
    <source>
        <dbReference type="HAMAP-Rule" id="MF_00184"/>
    </source>
</evidence>
<feature type="binding site" evidence="13">
    <location>
        <position position="328"/>
    </location>
    <ligand>
        <name>Zn(2+)</name>
        <dbReference type="ChEBI" id="CHEBI:29105"/>
        <note>catalytic</note>
    </ligand>
</feature>
<dbReference type="Gene3D" id="3.30.54.20">
    <property type="match status" value="1"/>
</dbReference>